<dbReference type="EMBL" id="MU274919">
    <property type="protein sequence ID" value="KAI0087143.1"/>
    <property type="molecule type" value="Genomic_DNA"/>
</dbReference>
<reference evidence="1" key="1">
    <citation type="journal article" date="2021" name="Environ. Microbiol.">
        <title>Gene family expansions and transcriptome signatures uncover fungal adaptations to wood decay.</title>
        <authorList>
            <person name="Hage H."/>
            <person name="Miyauchi S."/>
            <person name="Viragh M."/>
            <person name="Drula E."/>
            <person name="Min B."/>
            <person name="Chaduli D."/>
            <person name="Navarro D."/>
            <person name="Favel A."/>
            <person name="Norest M."/>
            <person name="Lesage-Meessen L."/>
            <person name="Balint B."/>
            <person name="Merenyi Z."/>
            <person name="de Eugenio L."/>
            <person name="Morin E."/>
            <person name="Martinez A.T."/>
            <person name="Baldrian P."/>
            <person name="Stursova M."/>
            <person name="Martinez M.J."/>
            <person name="Novotny C."/>
            <person name="Magnuson J.K."/>
            <person name="Spatafora J.W."/>
            <person name="Maurice S."/>
            <person name="Pangilinan J."/>
            <person name="Andreopoulos W."/>
            <person name="LaButti K."/>
            <person name="Hundley H."/>
            <person name="Na H."/>
            <person name="Kuo A."/>
            <person name="Barry K."/>
            <person name="Lipzen A."/>
            <person name="Henrissat B."/>
            <person name="Riley R."/>
            <person name="Ahrendt S."/>
            <person name="Nagy L.G."/>
            <person name="Grigoriev I.V."/>
            <person name="Martin F."/>
            <person name="Rosso M.N."/>
        </authorList>
    </citation>
    <scope>NUCLEOTIDE SEQUENCE</scope>
    <source>
        <strain evidence="1">CBS 384.51</strain>
    </source>
</reference>
<comment type="caution">
    <text evidence="1">The sequence shown here is derived from an EMBL/GenBank/DDBJ whole genome shotgun (WGS) entry which is preliminary data.</text>
</comment>
<name>A0ACB8TYV3_9APHY</name>
<gene>
    <name evidence="1" type="ORF">BDY19DRAFT_995221</name>
</gene>
<dbReference type="Proteomes" id="UP001055072">
    <property type="component" value="Unassembled WGS sequence"/>
</dbReference>
<protein>
    <submittedName>
        <fullName evidence="1">Uncharacterized protein</fullName>
    </submittedName>
</protein>
<proteinExistence type="predicted"/>
<sequence>MHSTTDAPMHTNNNQSSRWRAPKPGFLAQYRMLREIACHFSHHREAAWYGLYNLVLSSLIERSQGPDEHLMAIMPQIPITVIPFSERPIEADGNIPTSRKLRSELQNPEELQSLSTTITDFDSISAQFTSMSISATTTSSSAGASSSASGEPAPKEVHKYPDTAVLYGRALEALPQDSVMTEDSLDFLHSPCLRILLLIEIKRLPENEFGVVDKRGIERILDCDMKQQVFYQVRAAFLRYPNQERIVHLSCVGDYFKIRIFHRKVFEDKGFLSPEDATKDPNPTWGQITNSSKVPMSQIIAAGDKDIHGTIKKNWTESRRNLTDAMEAELKKAKDERQARDVVAVARTAAR</sequence>
<organism evidence="1 2">
    <name type="scientific">Irpex rosettiformis</name>
    <dbReference type="NCBI Taxonomy" id="378272"/>
    <lineage>
        <taxon>Eukaryota</taxon>
        <taxon>Fungi</taxon>
        <taxon>Dikarya</taxon>
        <taxon>Basidiomycota</taxon>
        <taxon>Agaricomycotina</taxon>
        <taxon>Agaricomycetes</taxon>
        <taxon>Polyporales</taxon>
        <taxon>Irpicaceae</taxon>
        <taxon>Irpex</taxon>
    </lineage>
</organism>
<accession>A0ACB8TYV3</accession>
<evidence type="ECO:0000313" key="2">
    <source>
        <dbReference type="Proteomes" id="UP001055072"/>
    </source>
</evidence>
<evidence type="ECO:0000313" key="1">
    <source>
        <dbReference type="EMBL" id="KAI0087143.1"/>
    </source>
</evidence>
<keyword evidence="2" id="KW-1185">Reference proteome</keyword>